<evidence type="ECO:0000313" key="11">
    <source>
        <dbReference type="EMBL" id="RIY39930.1"/>
    </source>
</evidence>
<evidence type="ECO:0000256" key="6">
    <source>
        <dbReference type="ARBA" id="ARBA00022989"/>
    </source>
</evidence>
<keyword evidence="11" id="KW-0282">Flagellum</keyword>
<evidence type="ECO:0000256" key="4">
    <source>
        <dbReference type="ARBA" id="ARBA00022475"/>
    </source>
</evidence>
<keyword evidence="4 10" id="KW-1003">Cell membrane</keyword>
<feature type="transmembrane region" description="Helical" evidence="10">
    <location>
        <begin position="212"/>
        <end position="234"/>
    </location>
</feature>
<keyword evidence="6 10" id="KW-1133">Transmembrane helix</keyword>
<dbReference type="PANTHER" id="PTHR30065:SF8">
    <property type="entry name" value="FLAGELLAR BIOSYNTHETIC PROTEIN FLIR"/>
    <property type="match status" value="1"/>
</dbReference>
<feature type="transmembrane region" description="Helical" evidence="10">
    <location>
        <begin position="180"/>
        <end position="205"/>
    </location>
</feature>
<comment type="function">
    <text evidence="1 10">Role in flagellar biosynthesis.</text>
</comment>
<keyword evidence="11" id="KW-0969">Cilium</keyword>
<evidence type="ECO:0000256" key="2">
    <source>
        <dbReference type="ARBA" id="ARBA00009772"/>
    </source>
</evidence>
<dbReference type="GO" id="GO:0006605">
    <property type="term" value="P:protein targeting"/>
    <property type="evidence" value="ECO:0007669"/>
    <property type="project" value="UniProtKB-UniRule"/>
</dbReference>
<comment type="similarity">
    <text evidence="2 10">Belongs to the FliR/MopE/SpaR family.</text>
</comment>
<dbReference type="GO" id="GO:0005886">
    <property type="term" value="C:plasma membrane"/>
    <property type="evidence" value="ECO:0007669"/>
    <property type="project" value="UniProtKB-SubCell"/>
</dbReference>
<evidence type="ECO:0000256" key="5">
    <source>
        <dbReference type="ARBA" id="ARBA00022692"/>
    </source>
</evidence>
<name>A0A3A1YSN4_9BURK</name>
<evidence type="ECO:0000313" key="12">
    <source>
        <dbReference type="Proteomes" id="UP000266206"/>
    </source>
</evidence>
<dbReference type="InterPro" id="IPR002010">
    <property type="entry name" value="T3SS_IM_R"/>
</dbReference>
<dbReference type="AlphaFoldDB" id="A0A3A1YSN4"/>
<keyword evidence="5 10" id="KW-0812">Transmembrane</keyword>
<dbReference type="Proteomes" id="UP000266206">
    <property type="component" value="Unassembled WGS sequence"/>
</dbReference>
<dbReference type="GO" id="GO:0044780">
    <property type="term" value="P:bacterial-type flagellum assembly"/>
    <property type="evidence" value="ECO:0007669"/>
    <property type="project" value="UniProtKB-UniRule"/>
</dbReference>
<protein>
    <recommendedName>
        <fullName evidence="3 9">Flagellar biosynthetic protein FliR</fullName>
    </recommendedName>
</protein>
<reference evidence="11 12" key="1">
    <citation type="submission" date="2017-08" db="EMBL/GenBank/DDBJ databases">
        <title>Pusillimonas indicus sp. nov., a member of the family Alcaligenaceae isolated from surface seawater.</title>
        <authorList>
            <person name="Li J."/>
        </authorList>
    </citation>
    <scope>NUCLEOTIDE SEQUENCE [LARGE SCALE GENOMIC DNA]</scope>
    <source>
        <strain evidence="11 12">L52-1-41</strain>
    </source>
</reference>
<feature type="transmembrane region" description="Helical" evidence="10">
    <location>
        <begin position="12"/>
        <end position="34"/>
    </location>
</feature>
<dbReference type="EMBL" id="NQYH01000012">
    <property type="protein sequence ID" value="RIY39930.1"/>
    <property type="molecule type" value="Genomic_DNA"/>
</dbReference>
<proteinExistence type="inferred from homology"/>
<comment type="caution">
    <text evidence="11">The sequence shown here is derived from an EMBL/GenBank/DDBJ whole genome shotgun (WGS) entry which is preliminary data.</text>
</comment>
<keyword evidence="11" id="KW-0966">Cell projection</keyword>
<keyword evidence="7 10" id="KW-0472">Membrane</keyword>
<keyword evidence="8 10" id="KW-0975">Bacterial flagellum</keyword>
<dbReference type="InterPro" id="IPR006303">
    <property type="entry name" value="FliR"/>
</dbReference>
<feature type="transmembrane region" description="Helical" evidence="10">
    <location>
        <begin position="46"/>
        <end position="65"/>
    </location>
</feature>
<dbReference type="NCBIfam" id="TIGR01400">
    <property type="entry name" value="fliR"/>
    <property type="match status" value="1"/>
</dbReference>
<evidence type="ECO:0000256" key="7">
    <source>
        <dbReference type="ARBA" id="ARBA00023136"/>
    </source>
</evidence>
<comment type="subcellular location">
    <subcellularLocation>
        <location evidence="10">Cell membrane</location>
        <topology evidence="10">Multi-pass membrane protein</topology>
    </subcellularLocation>
    <subcellularLocation>
        <location evidence="10">Bacterial flagellum basal body</location>
    </subcellularLocation>
</comment>
<evidence type="ECO:0000256" key="10">
    <source>
        <dbReference type="RuleBase" id="RU362071"/>
    </source>
</evidence>
<sequence length="259" mass="27818">MISVDLTQLYGWINTFLWPFARLLAFIGAVPLLGESSIPNRAKVGLAAFTAMLIAPTLPPMPAISPASYEGLFILLQQILIGILLGLVMRVVFAAVQTAGEFIGLQMGLSFASFFDPATGANTAVLSRLMNMIAMLLFIALNGHLLMLAGFIRSFDILPIQSDGINLDGLPVLFEWSAQVMIAGMLLALPLIIVLLTISLALGILNRTAQQLSVFAVGFPISLMVGIILLWVVLPQTSPFLRRLFDAGFSAMGRLMGAL</sequence>
<organism evidence="11 12">
    <name type="scientific">Neopusillimonas maritima</name>
    <dbReference type="NCBI Taxonomy" id="2026239"/>
    <lineage>
        <taxon>Bacteria</taxon>
        <taxon>Pseudomonadati</taxon>
        <taxon>Pseudomonadota</taxon>
        <taxon>Betaproteobacteria</taxon>
        <taxon>Burkholderiales</taxon>
        <taxon>Alcaligenaceae</taxon>
        <taxon>Neopusillimonas</taxon>
    </lineage>
</organism>
<evidence type="ECO:0000256" key="1">
    <source>
        <dbReference type="ARBA" id="ARBA00002578"/>
    </source>
</evidence>
<gene>
    <name evidence="11" type="primary">fliR</name>
    <name evidence="11" type="ORF">CJP73_12665</name>
</gene>
<dbReference type="PANTHER" id="PTHR30065">
    <property type="entry name" value="FLAGELLAR BIOSYNTHETIC PROTEIN FLIR"/>
    <property type="match status" value="1"/>
</dbReference>
<feature type="transmembrane region" description="Helical" evidence="10">
    <location>
        <begin position="132"/>
        <end position="152"/>
    </location>
</feature>
<dbReference type="GO" id="GO:0009425">
    <property type="term" value="C:bacterial-type flagellum basal body"/>
    <property type="evidence" value="ECO:0007669"/>
    <property type="project" value="UniProtKB-SubCell"/>
</dbReference>
<evidence type="ECO:0000256" key="8">
    <source>
        <dbReference type="ARBA" id="ARBA00023143"/>
    </source>
</evidence>
<dbReference type="PRINTS" id="PR00953">
    <property type="entry name" value="TYPE3IMRPROT"/>
</dbReference>
<dbReference type="OrthoDB" id="9797790at2"/>
<evidence type="ECO:0000256" key="9">
    <source>
        <dbReference type="NCBIfam" id="TIGR01400"/>
    </source>
</evidence>
<evidence type="ECO:0000256" key="3">
    <source>
        <dbReference type="ARBA" id="ARBA00021717"/>
    </source>
</evidence>
<accession>A0A3A1YSN4</accession>
<feature type="transmembrane region" description="Helical" evidence="10">
    <location>
        <begin position="71"/>
        <end position="93"/>
    </location>
</feature>
<dbReference type="Pfam" id="PF01311">
    <property type="entry name" value="Bac_export_1"/>
    <property type="match status" value="1"/>
</dbReference>
<dbReference type="RefSeq" id="WP_119516685.1">
    <property type="nucleotide sequence ID" value="NZ_NQYH01000012.1"/>
</dbReference>